<comment type="caution">
    <text evidence="2">The sequence shown here is derived from an EMBL/GenBank/DDBJ whole genome shotgun (WGS) entry which is preliminary data.</text>
</comment>
<dbReference type="InterPro" id="IPR004360">
    <property type="entry name" value="Glyas_Fos-R_dOase_dom"/>
</dbReference>
<dbReference type="RefSeq" id="WP_249473502.1">
    <property type="nucleotide sequence ID" value="NZ_JAMBEP010000001.1"/>
</dbReference>
<proteinExistence type="predicted"/>
<organism evidence="2 3">
    <name type="scientific">Luteimonas galliterrae</name>
    <dbReference type="NCBI Taxonomy" id="2940486"/>
    <lineage>
        <taxon>Bacteria</taxon>
        <taxon>Pseudomonadati</taxon>
        <taxon>Pseudomonadota</taxon>
        <taxon>Gammaproteobacteria</taxon>
        <taxon>Lysobacterales</taxon>
        <taxon>Lysobacteraceae</taxon>
        <taxon>Luteimonas</taxon>
    </lineage>
</organism>
<evidence type="ECO:0000259" key="1">
    <source>
        <dbReference type="PROSITE" id="PS51819"/>
    </source>
</evidence>
<protein>
    <submittedName>
        <fullName evidence="2">VOC family protein</fullName>
    </submittedName>
</protein>
<keyword evidence="3" id="KW-1185">Reference proteome</keyword>
<gene>
    <name evidence="2" type="ORF">M2650_09245</name>
</gene>
<dbReference type="EMBL" id="JAMBEP010000001">
    <property type="protein sequence ID" value="MCL1634814.1"/>
    <property type="molecule type" value="Genomic_DNA"/>
</dbReference>
<dbReference type="InterPro" id="IPR029068">
    <property type="entry name" value="Glyas_Bleomycin-R_OHBP_Dase"/>
</dbReference>
<evidence type="ECO:0000313" key="2">
    <source>
        <dbReference type="EMBL" id="MCL1634814.1"/>
    </source>
</evidence>
<dbReference type="PANTHER" id="PTHR36437">
    <property type="entry name" value="GLYOXALASE/BLEOMYCIN RESISTANCE PROTEIN/DIOXYGENASE"/>
    <property type="match status" value="1"/>
</dbReference>
<reference evidence="2 3" key="1">
    <citation type="submission" date="2022-05" db="EMBL/GenBank/DDBJ databases">
        <title>Luteimonas sp. SX5, whole genome shotgun sequencing project.</title>
        <authorList>
            <person name="Zhao G."/>
            <person name="Shen L."/>
        </authorList>
    </citation>
    <scope>NUCLEOTIDE SEQUENCE [LARGE SCALE GENOMIC DNA]</scope>
    <source>
        <strain evidence="2 3">SX5</strain>
    </source>
</reference>
<feature type="domain" description="VOC" evidence="1">
    <location>
        <begin position="4"/>
        <end position="129"/>
    </location>
</feature>
<sequence>MLEKIVYATVFVSDQDRALDFYTNVLGFKKRAENPTADSSTPDSPRFLAVGVKDQDFLLVLWPGTPGQGHPVQGRIPAAYTIETPDCRDAFEALKSRGVKFETGVLEYPWGYVAVFQDPDGNRLQLRQGR</sequence>
<accession>A0ABT0MIW7</accession>
<dbReference type="Proteomes" id="UP001431217">
    <property type="component" value="Unassembled WGS sequence"/>
</dbReference>
<dbReference type="Gene3D" id="3.10.180.10">
    <property type="entry name" value="2,3-Dihydroxybiphenyl 1,2-Dioxygenase, domain 1"/>
    <property type="match status" value="1"/>
</dbReference>
<name>A0ABT0MIW7_9GAMM</name>
<dbReference type="SUPFAM" id="SSF54593">
    <property type="entry name" value="Glyoxalase/Bleomycin resistance protein/Dihydroxybiphenyl dioxygenase"/>
    <property type="match status" value="1"/>
</dbReference>
<evidence type="ECO:0000313" key="3">
    <source>
        <dbReference type="Proteomes" id="UP001431217"/>
    </source>
</evidence>
<dbReference type="PANTHER" id="PTHR36437:SF2">
    <property type="entry name" value="GLYOXALASE_BLEOMYCIN RESISTANCE PROTEIN_DIOXYGENASE"/>
    <property type="match status" value="1"/>
</dbReference>
<dbReference type="PROSITE" id="PS51819">
    <property type="entry name" value="VOC"/>
    <property type="match status" value="1"/>
</dbReference>
<dbReference type="InterPro" id="IPR037523">
    <property type="entry name" value="VOC_core"/>
</dbReference>
<dbReference type="Pfam" id="PF00903">
    <property type="entry name" value="Glyoxalase"/>
    <property type="match status" value="1"/>
</dbReference>